<organism evidence="2 3">
    <name type="scientific">Steinernema hermaphroditum</name>
    <dbReference type="NCBI Taxonomy" id="289476"/>
    <lineage>
        <taxon>Eukaryota</taxon>
        <taxon>Metazoa</taxon>
        <taxon>Ecdysozoa</taxon>
        <taxon>Nematoda</taxon>
        <taxon>Chromadorea</taxon>
        <taxon>Rhabditida</taxon>
        <taxon>Tylenchina</taxon>
        <taxon>Panagrolaimomorpha</taxon>
        <taxon>Strongyloidoidea</taxon>
        <taxon>Steinernematidae</taxon>
        <taxon>Steinernema</taxon>
    </lineage>
</organism>
<name>A0AA39I008_9BILA</name>
<protein>
    <submittedName>
        <fullName evidence="2">Uncharacterized protein</fullName>
    </submittedName>
</protein>
<feature type="compositionally biased region" description="Low complexity" evidence="1">
    <location>
        <begin position="1"/>
        <end position="56"/>
    </location>
</feature>
<proteinExistence type="predicted"/>
<keyword evidence="3" id="KW-1185">Reference proteome</keyword>
<dbReference type="Proteomes" id="UP001175271">
    <property type="component" value="Unassembled WGS sequence"/>
</dbReference>
<comment type="caution">
    <text evidence="2">The sequence shown here is derived from an EMBL/GenBank/DDBJ whole genome shotgun (WGS) entry which is preliminary data.</text>
</comment>
<accession>A0AA39I008</accession>
<gene>
    <name evidence="2" type="ORF">QR680_011867</name>
</gene>
<dbReference type="EMBL" id="JAUCMV010000002">
    <property type="protein sequence ID" value="KAK0415283.1"/>
    <property type="molecule type" value="Genomic_DNA"/>
</dbReference>
<evidence type="ECO:0000313" key="2">
    <source>
        <dbReference type="EMBL" id="KAK0415283.1"/>
    </source>
</evidence>
<reference evidence="2" key="1">
    <citation type="submission" date="2023-06" db="EMBL/GenBank/DDBJ databases">
        <title>Genomic analysis of the entomopathogenic nematode Steinernema hermaphroditum.</title>
        <authorList>
            <person name="Schwarz E.M."/>
            <person name="Heppert J.K."/>
            <person name="Baniya A."/>
            <person name="Schwartz H.T."/>
            <person name="Tan C.-H."/>
            <person name="Antoshechkin I."/>
            <person name="Sternberg P.W."/>
            <person name="Goodrich-Blair H."/>
            <person name="Dillman A.R."/>
        </authorList>
    </citation>
    <scope>NUCLEOTIDE SEQUENCE</scope>
    <source>
        <strain evidence="2">PS9179</strain>
        <tissue evidence="2">Whole animal</tissue>
    </source>
</reference>
<dbReference type="AlphaFoldDB" id="A0AA39I008"/>
<evidence type="ECO:0000256" key="1">
    <source>
        <dbReference type="SAM" id="MobiDB-lite"/>
    </source>
</evidence>
<sequence>MSATTTTTILTTTKTPPTTTSSITTATATSAPTTSTPSPTTPTITAIPTTTNNSTPKVNITPAQISVEDVTQESSSNTDELVKRLLEKVDLKDAVIKELTAKIGELAEKCQKGGKESSNKKNFFLTLFGSLW</sequence>
<feature type="region of interest" description="Disordered" evidence="1">
    <location>
        <begin position="1"/>
        <end position="59"/>
    </location>
</feature>
<evidence type="ECO:0000313" key="3">
    <source>
        <dbReference type="Proteomes" id="UP001175271"/>
    </source>
</evidence>